<gene>
    <name evidence="3" type="ORF">SAMN04488568_1238</name>
</gene>
<evidence type="ECO:0000313" key="3">
    <source>
        <dbReference type="EMBL" id="SDM80510.1"/>
    </source>
</evidence>
<dbReference type="EMBL" id="FNHG01000023">
    <property type="protein sequence ID" value="SDM80510.1"/>
    <property type="molecule type" value="Genomic_DNA"/>
</dbReference>
<reference evidence="3 4" key="1">
    <citation type="submission" date="2016-10" db="EMBL/GenBank/DDBJ databases">
        <authorList>
            <person name="de Groot N.N."/>
        </authorList>
    </citation>
    <scope>NUCLEOTIDE SEQUENCE [LARGE SCALE GENOMIC DNA]</scope>
    <source>
        <strain evidence="3 4">DSM 16077</strain>
    </source>
</reference>
<keyword evidence="1" id="KW-1133">Transmembrane helix</keyword>
<feature type="domain" description="Putative Flp pilus-assembly TadG-like N-terminal" evidence="2">
    <location>
        <begin position="19"/>
        <end position="64"/>
    </location>
</feature>
<feature type="transmembrane region" description="Helical" evidence="1">
    <location>
        <begin position="21"/>
        <end position="40"/>
    </location>
</feature>
<name>A0A1G9W7Q1_9PROT</name>
<evidence type="ECO:0000256" key="1">
    <source>
        <dbReference type="SAM" id="Phobius"/>
    </source>
</evidence>
<proteinExistence type="predicted"/>
<sequence>MCLTRFPRILSRFAKDRRGNIAVIFALALMPVTLLAGGSVDLSTAMNARSRLAQALDAAALAVGVNASVSNADALAIANGFINANYPEREMGNITGVTVTLDPVTDSVTVRGAAEVRTTMLALAGIPTITVHWESVAQRARQRIELAMVLDNTGSMSGSKITALRGAAHLLSEILFEGAGDTGDVKIGVIPFAATVNVGTGFARDWWLDPNAASPIHAQWAGGDQTSEVCTGNGNRRRCTTTTIHPNHWDLFDDLRNTSWGGCVEARAVPMDIDDTTPNASRPETLFIPYFAPDEPDLSGYSNNYLSDGLASGVAGNVLNRLRNLLKYEDGRPSSNGPNAACTVTPITPLTTSRSRVDAAISAMAANGNTNIANGIGWGVRVLSPQMPFAEGVAYDDRTVLKAMVILTDGENVLSGQGNDFMSRYEAYGYISDNRLGVRTSNGNLLSTALNARTAAACAYAKAQGIRVYTITFQVSSSSTRNMMQACATNASLYFDSPSSSALRDAFEMIAGDLANLRLSR</sequence>
<dbReference type="InterPro" id="IPR036465">
    <property type="entry name" value="vWFA_dom_sf"/>
</dbReference>
<accession>A0A1G9W7Q1</accession>
<dbReference type="SUPFAM" id="SSF53300">
    <property type="entry name" value="vWA-like"/>
    <property type="match status" value="1"/>
</dbReference>
<dbReference type="Gene3D" id="3.40.50.410">
    <property type="entry name" value="von Willebrand factor, type A domain"/>
    <property type="match status" value="1"/>
</dbReference>
<evidence type="ECO:0000259" key="2">
    <source>
        <dbReference type="Pfam" id="PF13400"/>
    </source>
</evidence>
<protein>
    <submittedName>
        <fullName evidence="3">Flp pilus assembly protein TadG</fullName>
    </submittedName>
</protein>
<dbReference type="STRING" id="144026.SAMN04488568_1238"/>
<keyword evidence="1" id="KW-0472">Membrane</keyword>
<dbReference type="Pfam" id="PF13400">
    <property type="entry name" value="Tad"/>
    <property type="match status" value="1"/>
</dbReference>
<keyword evidence="1" id="KW-0812">Transmembrane</keyword>
<dbReference type="Proteomes" id="UP000199759">
    <property type="component" value="Unassembled WGS sequence"/>
</dbReference>
<dbReference type="InterPro" id="IPR028087">
    <property type="entry name" value="Tad_N"/>
</dbReference>
<evidence type="ECO:0000313" key="4">
    <source>
        <dbReference type="Proteomes" id="UP000199759"/>
    </source>
</evidence>
<dbReference type="RefSeq" id="WP_091771749.1">
    <property type="nucleotide sequence ID" value="NZ_FNHG01000023.1"/>
</dbReference>
<organism evidence="3 4">
    <name type="scientific">Maricaulis salignorans</name>
    <dbReference type="NCBI Taxonomy" id="144026"/>
    <lineage>
        <taxon>Bacteria</taxon>
        <taxon>Pseudomonadati</taxon>
        <taxon>Pseudomonadota</taxon>
        <taxon>Alphaproteobacteria</taxon>
        <taxon>Maricaulales</taxon>
        <taxon>Maricaulaceae</taxon>
        <taxon>Maricaulis</taxon>
    </lineage>
</organism>
<dbReference type="OrthoDB" id="7522752at2"/>
<keyword evidence="4" id="KW-1185">Reference proteome</keyword>
<dbReference type="AlphaFoldDB" id="A0A1G9W7Q1"/>